<comment type="caution">
    <text evidence="1">The sequence shown here is derived from an EMBL/GenBank/DDBJ whole genome shotgun (WGS) entry which is preliminary data.</text>
</comment>
<dbReference type="EMBL" id="JAGSOH010000029">
    <property type="protein sequence ID" value="MBR7827156.1"/>
    <property type="molecule type" value="Genomic_DNA"/>
</dbReference>
<evidence type="ECO:0000313" key="2">
    <source>
        <dbReference type="Proteomes" id="UP000676325"/>
    </source>
</evidence>
<organism evidence="1 2">
    <name type="scientific">Actinospica acidithermotolerans</name>
    <dbReference type="NCBI Taxonomy" id="2828514"/>
    <lineage>
        <taxon>Bacteria</taxon>
        <taxon>Bacillati</taxon>
        <taxon>Actinomycetota</taxon>
        <taxon>Actinomycetes</taxon>
        <taxon>Catenulisporales</taxon>
        <taxon>Actinospicaceae</taxon>
        <taxon>Actinospica</taxon>
    </lineage>
</organism>
<evidence type="ECO:0000313" key="1">
    <source>
        <dbReference type="EMBL" id="MBR7827156.1"/>
    </source>
</evidence>
<reference evidence="1" key="1">
    <citation type="submission" date="2021-04" db="EMBL/GenBank/DDBJ databases">
        <title>Genome based classification of Actinospica acidithermotolerans sp. nov., an actinobacterium isolated from an Indonesian hot spring.</title>
        <authorList>
            <person name="Kusuma A.B."/>
            <person name="Putra K.E."/>
            <person name="Nafisah S."/>
            <person name="Loh J."/>
            <person name="Nouioui I."/>
            <person name="Goodfellow M."/>
        </authorList>
    </citation>
    <scope>NUCLEOTIDE SEQUENCE</scope>
    <source>
        <strain evidence="1">MGRD01-02</strain>
    </source>
</reference>
<dbReference type="Pfam" id="PF11236">
    <property type="entry name" value="DUF3037"/>
    <property type="match status" value="1"/>
</dbReference>
<dbReference type="Proteomes" id="UP000676325">
    <property type="component" value="Unassembled WGS sequence"/>
</dbReference>
<dbReference type="AlphaFoldDB" id="A0A941IKZ4"/>
<gene>
    <name evidence="1" type="ORF">KDK95_12635</name>
</gene>
<protein>
    <submittedName>
        <fullName evidence="1">DUF3037 domain-containing protein</fullName>
    </submittedName>
</protein>
<keyword evidence="2" id="KW-1185">Reference proteome</keyword>
<proteinExistence type="predicted"/>
<dbReference type="InterPro" id="IPR021398">
    <property type="entry name" value="DUF3037"/>
</dbReference>
<sequence>MTAAQHAAATSADSAHTADTAAAKDAASNAVEYAYLRAVPRVELGEAVNVGVLVYCQARDFLACATWLDPDRVRALDPDADIDGLAAALGAIAKICRGGAPAGPAGEISLGQRFRWLTAPRSAVLQPGPVHLGLCREPEETLRRLAHGG</sequence>
<accession>A0A941IKZ4</accession>
<name>A0A941IKZ4_9ACTN</name>